<reference evidence="1 4" key="2">
    <citation type="submission" date="2015-11" db="EMBL/GenBank/DDBJ databases">
        <authorList>
            <person name="Varghese N."/>
        </authorList>
    </citation>
    <scope>NUCLEOTIDE SEQUENCE [LARGE SCALE GENOMIC DNA]</scope>
    <source>
        <strain evidence="1 4">JGI-8</strain>
    </source>
</reference>
<gene>
    <name evidence="2" type="ORF">JGI4_02310</name>
    <name evidence="1" type="ORF">JGI8_01540</name>
</gene>
<evidence type="ECO:0000313" key="1">
    <source>
        <dbReference type="EMBL" id="CUS91380.1"/>
    </source>
</evidence>
<accession>A0A0P1P6W6</accession>
<protein>
    <submittedName>
        <fullName evidence="2">Uncharacterized protein</fullName>
    </submittedName>
</protein>
<dbReference type="AlphaFoldDB" id="A0A0P1P6W6"/>
<evidence type="ECO:0000313" key="3">
    <source>
        <dbReference type="Proteomes" id="UP000182011"/>
    </source>
</evidence>
<dbReference type="RefSeq" id="WP_075427360.1">
    <property type="nucleotide sequence ID" value="NZ_CZVI01000024.1"/>
</dbReference>
<accession>A0A0P1L9Q1</accession>
<accession>A0A0S4NE66</accession>
<dbReference type="Proteomes" id="UP000182011">
    <property type="component" value="Unassembled WGS sequence"/>
</dbReference>
<keyword evidence="4" id="KW-1185">Reference proteome</keyword>
<accession>A0A0P1M8T1</accession>
<evidence type="ECO:0000313" key="4">
    <source>
        <dbReference type="Proteomes" id="UP000182200"/>
    </source>
</evidence>
<evidence type="ECO:0000313" key="2">
    <source>
        <dbReference type="EMBL" id="CUU09208.1"/>
    </source>
</evidence>
<dbReference type="EMBL" id="CZVI01000024">
    <property type="protein sequence ID" value="CUS91380.1"/>
    <property type="molecule type" value="Genomic_DNA"/>
</dbReference>
<name>A0A0P1P6W6_9BACT</name>
<dbReference type="EMBL" id="FAOP01000014">
    <property type="protein sequence ID" value="CUU09208.1"/>
    <property type="molecule type" value="Genomic_DNA"/>
</dbReference>
<accession>A0A0P1LY55</accession>
<sequence>MLKNLLLVLIFNSLIFCEKLFSQLSFTDVSDPWIKGRVYLLDGYQNYGRASWALAGGLGNLNVKGDRYNLLDLRSFGLKDSVRGIGKRVRVGGSVGIMGLFPILVFRSDTKFERVPVTDFQVEIGYKISSFKEVEFAFNEISSGFLLVNCIKGRALKVGIRFNSSGNFLNRFISFQAGPMWIPVRNKRVWEPWRYKLRGIYSNVDFGYSLTSKLGIGGYAAIRFGGLLKTMLKRDEETYSEGISLDLQFGFHWYFKK</sequence>
<reference evidence="2 3" key="1">
    <citation type="submission" date="2015-11" db="EMBL/GenBank/DDBJ databases">
        <authorList>
            <person name="Zhang Y."/>
            <person name="Guo Z."/>
        </authorList>
    </citation>
    <scope>NUCLEOTIDE SEQUENCE [LARGE SCALE GENOMIC DNA]</scope>
    <source>
        <strain evidence="2">JGI-4</strain>
    </source>
</reference>
<proteinExistence type="predicted"/>
<accession>A0A0P1MAW2</accession>
<accession>A0A0P1M577</accession>
<organism evidence="2 3">
    <name type="scientific">Candidatus Kryptonium thompsonii</name>
    <dbReference type="NCBI Taxonomy" id="1633631"/>
    <lineage>
        <taxon>Bacteria</taxon>
        <taxon>Pseudomonadati</taxon>
        <taxon>Candidatus Kryptoniota</taxon>
        <taxon>Candidatus Kryptonium</taxon>
    </lineage>
</organism>
<dbReference type="Proteomes" id="UP000182200">
    <property type="component" value="Unassembled WGS sequence"/>
</dbReference>
<accession>A0A0P1LYJ2</accession>